<evidence type="ECO:0000313" key="5">
    <source>
        <dbReference type="Proteomes" id="UP000824262"/>
    </source>
</evidence>
<comment type="caution">
    <text evidence="4">The sequence shown here is derived from an EMBL/GenBank/DDBJ whole genome shotgun (WGS) entry which is preliminary data.</text>
</comment>
<dbReference type="SUPFAM" id="SSF53613">
    <property type="entry name" value="Ribokinase-like"/>
    <property type="match status" value="1"/>
</dbReference>
<evidence type="ECO:0000256" key="1">
    <source>
        <dbReference type="ARBA" id="ARBA00022679"/>
    </source>
</evidence>
<dbReference type="PANTHER" id="PTHR10584:SF167">
    <property type="entry name" value="PFKB DOMAIN PROTEIN"/>
    <property type="match status" value="1"/>
</dbReference>
<dbReference type="Pfam" id="PF00294">
    <property type="entry name" value="PfkB"/>
    <property type="match status" value="1"/>
</dbReference>
<accession>A0A9D1CS98</accession>
<evidence type="ECO:0000313" key="4">
    <source>
        <dbReference type="EMBL" id="HIQ78622.1"/>
    </source>
</evidence>
<keyword evidence="1" id="KW-0808">Transferase</keyword>
<dbReference type="EMBL" id="DVGA01000049">
    <property type="protein sequence ID" value="HIQ78622.1"/>
    <property type="molecule type" value="Genomic_DNA"/>
</dbReference>
<dbReference type="AlphaFoldDB" id="A0A9D1CS98"/>
<reference evidence="4" key="2">
    <citation type="journal article" date="2021" name="PeerJ">
        <title>Extensive microbial diversity within the chicken gut microbiome revealed by metagenomics and culture.</title>
        <authorList>
            <person name="Gilroy R."/>
            <person name="Ravi A."/>
            <person name="Getino M."/>
            <person name="Pursley I."/>
            <person name="Horton D.L."/>
            <person name="Alikhan N.F."/>
            <person name="Baker D."/>
            <person name="Gharbi K."/>
            <person name="Hall N."/>
            <person name="Watson M."/>
            <person name="Adriaenssens E.M."/>
            <person name="Foster-Nyarko E."/>
            <person name="Jarju S."/>
            <person name="Secka A."/>
            <person name="Antonio M."/>
            <person name="Oren A."/>
            <person name="Chaudhuri R.R."/>
            <person name="La Ragione R."/>
            <person name="Hildebrand F."/>
            <person name="Pallen M.J."/>
        </authorList>
    </citation>
    <scope>NUCLEOTIDE SEQUENCE</scope>
    <source>
        <strain evidence="4">ChiBcolR7-354</strain>
    </source>
</reference>
<dbReference type="GO" id="GO:0016301">
    <property type="term" value="F:kinase activity"/>
    <property type="evidence" value="ECO:0007669"/>
    <property type="project" value="UniProtKB-KW"/>
</dbReference>
<evidence type="ECO:0000259" key="3">
    <source>
        <dbReference type="Pfam" id="PF00294"/>
    </source>
</evidence>
<dbReference type="CDD" id="cd01941">
    <property type="entry name" value="YeiC_kinase_like"/>
    <property type="match status" value="1"/>
</dbReference>
<keyword evidence="2 4" id="KW-0418">Kinase</keyword>
<organism evidence="4 5">
    <name type="scientific">Candidatus Scatomorpha intestinavium</name>
    <dbReference type="NCBI Taxonomy" id="2840922"/>
    <lineage>
        <taxon>Bacteria</taxon>
        <taxon>Bacillati</taxon>
        <taxon>Bacillota</taxon>
        <taxon>Clostridia</taxon>
        <taxon>Eubacteriales</taxon>
        <taxon>Candidatus Scatomorpha</taxon>
    </lineage>
</organism>
<dbReference type="Gene3D" id="3.40.1190.20">
    <property type="match status" value="1"/>
</dbReference>
<dbReference type="PANTHER" id="PTHR10584">
    <property type="entry name" value="SUGAR KINASE"/>
    <property type="match status" value="1"/>
</dbReference>
<dbReference type="Proteomes" id="UP000824262">
    <property type="component" value="Unassembled WGS sequence"/>
</dbReference>
<feature type="domain" description="Carbohydrate kinase PfkB" evidence="3">
    <location>
        <begin position="9"/>
        <end position="297"/>
    </location>
</feature>
<proteinExistence type="predicted"/>
<name>A0A9D1CS98_9FIRM</name>
<evidence type="ECO:0000256" key="2">
    <source>
        <dbReference type="ARBA" id="ARBA00022777"/>
    </source>
</evidence>
<dbReference type="InterPro" id="IPR029056">
    <property type="entry name" value="Ribokinase-like"/>
</dbReference>
<reference evidence="4" key="1">
    <citation type="submission" date="2020-10" db="EMBL/GenBank/DDBJ databases">
        <authorList>
            <person name="Gilroy R."/>
        </authorList>
    </citation>
    <scope>NUCLEOTIDE SEQUENCE</scope>
    <source>
        <strain evidence="4">ChiBcolR7-354</strain>
    </source>
</reference>
<sequence>MDTPFVLGIGAANADVHGRSRAGVVMRDSNPGRLSTSAGGVTRNVMENLSRLGVRAKMISAVGDDLYGEFVRRESERAGLDMSGLITVPGEHSSCYISMLDAHGDMLVAMSDMGILGHITPEVAEANAGLINDAAAVVCDPCLPFETVERIISLAGGCGTPVFLDPVSTAYARKVVPLVGGLYLIKPNRLELAVLSGIETDTDAGLASACAELLRRGVKRVAVSLGERGCYYADCEGRAMFRSLRALTEMANANGAGDAFMSGLVYGYVRGLEAAETLDMALAAGALATQCERTISPDMSVEALERTISALRETS</sequence>
<protein>
    <submittedName>
        <fullName evidence="4">Carbohydrate kinase family protein</fullName>
    </submittedName>
</protein>
<gene>
    <name evidence="4" type="ORF">IAB77_05120</name>
</gene>
<dbReference type="InterPro" id="IPR011611">
    <property type="entry name" value="PfkB_dom"/>
</dbReference>